<dbReference type="PROSITE" id="PS01081">
    <property type="entry name" value="HTH_TETR_1"/>
    <property type="match status" value="1"/>
</dbReference>
<evidence type="ECO:0000313" key="4">
    <source>
        <dbReference type="EMBL" id="SNY21287.1"/>
    </source>
</evidence>
<dbReference type="PANTHER" id="PTHR43479:SF11">
    <property type="entry name" value="ACREF_ENVCD OPERON REPRESSOR-RELATED"/>
    <property type="match status" value="1"/>
</dbReference>
<dbReference type="PRINTS" id="PR00455">
    <property type="entry name" value="HTHTETR"/>
</dbReference>
<dbReference type="PROSITE" id="PS50977">
    <property type="entry name" value="HTH_TETR_2"/>
    <property type="match status" value="1"/>
</dbReference>
<evidence type="ECO:0000313" key="5">
    <source>
        <dbReference type="Proteomes" id="UP000219573"/>
    </source>
</evidence>
<evidence type="ECO:0000259" key="3">
    <source>
        <dbReference type="PROSITE" id="PS50977"/>
    </source>
</evidence>
<evidence type="ECO:0000256" key="1">
    <source>
        <dbReference type="ARBA" id="ARBA00023125"/>
    </source>
</evidence>
<protein>
    <submittedName>
        <fullName evidence="4">Transcriptional regulator, TetR family</fullName>
    </submittedName>
</protein>
<dbReference type="InterPro" id="IPR050624">
    <property type="entry name" value="HTH-type_Tx_Regulator"/>
</dbReference>
<dbReference type="Gene3D" id="1.10.357.10">
    <property type="entry name" value="Tetracycline Repressor, domain 2"/>
    <property type="match status" value="1"/>
</dbReference>
<name>A0A285GCI4_9FIRM</name>
<dbReference type="EMBL" id="OBDZ01000006">
    <property type="protein sequence ID" value="SNY21287.1"/>
    <property type="molecule type" value="Genomic_DNA"/>
</dbReference>
<keyword evidence="5" id="KW-1185">Reference proteome</keyword>
<gene>
    <name evidence="4" type="ORF">SAMN06265827_106164</name>
</gene>
<sequence length="187" mass="21974">MSKREKVLDTAVKMIIENGIQNTSMGKISKNSGVAVGTIYHYFESKEDLITEIYRNLKIKMLERVIENSQPMDDLYDYFKSSIKLLIKYAEENPIEFEFMERHHMSPVIDAKVKEEIENRYKKGVKKIFKMLDEEGLLKEDISLELIIQYFQSSVMGLVRSYINGEIKMTEKEIEQLIQMIWDGITK</sequence>
<dbReference type="PANTHER" id="PTHR43479">
    <property type="entry name" value="ACREF/ENVCD OPERON REPRESSOR-RELATED"/>
    <property type="match status" value="1"/>
</dbReference>
<accession>A0A285GCI4</accession>
<dbReference type="InterPro" id="IPR023772">
    <property type="entry name" value="DNA-bd_HTH_TetR-type_CS"/>
</dbReference>
<keyword evidence="1 2" id="KW-0238">DNA-binding</keyword>
<reference evidence="5" key="1">
    <citation type="submission" date="2017-09" db="EMBL/GenBank/DDBJ databases">
        <authorList>
            <person name="Varghese N."/>
            <person name="Submissions S."/>
        </authorList>
    </citation>
    <scope>NUCLEOTIDE SEQUENCE [LARGE SCALE GENOMIC DNA]</scope>
    <source>
        <strain evidence="5">MSL47</strain>
    </source>
</reference>
<dbReference type="AlphaFoldDB" id="A0A285GCI4"/>
<evidence type="ECO:0000256" key="2">
    <source>
        <dbReference type="PROSITE-ProRule" id="PRU00335"/>
    </source>
</evidence>
<dbReference type="InterPro" id="IPR036271">
    <property type="entry name" value="Tet_transcr_reg_TetR-rel_C_sf"/>
</dbReference>
<dbReference type="SUPFAM" id="SSF46689">
    <property type="entry name" value="Homeodomain-like"/>
    <property type="match status" value="1"/>
</dbReference>
<dbReference type="GO" id="GO:0003677">
    <property type="term" value="F:DNA binding"/>
    <property type="evidence" value="ECO:0007669"/>
    <property type="project" value="UniProtKB-UniRule"/>
</dbReference>
<feature type="DNA-binding region" description="H-T-H motif" evidence="2">
    <location>
        <begin position="24"/>
        <end position="43"/>
    </location>
</feature>
<feature type="domain" description="HTH tetR-type" evidence="3">
    <location>
        <begin position="1"/>
        <end position="61"/>
    </location>
</feature>
<dbReference type="RefSeq" id="WP_097017185.1">
    <property type="nucleotide sequence ID" value="NZ_OBDZ01000006.1"/>
</dbReference>
<dbReference type="OrthoDB" id="9812993at2"/>
<dbReference type="InterPro" id="IPR009057">
    <property type="entry name" value="Homeodomain-like_sf"/>
</dbReference>
<proteinExistence type="predicted"/>
<dbReference type="SUPFAM" id="SSF48498">
    <property type="entry name" value="Tetracyclin repressor-like, C-terminal domain"/>
    <property type="match status" value="1"/>
</dbReference>
<dbReference type="Proteomes" id="UP000219573">
    <property type="component" value="Unassembled WGS sequence"/>
</dbReference>
<dbReference type="Pfam" id="PF00440">
    <property type="entry name" value="TetR_N"/>
    <property type="match status" value="1"/>
</dbReference>
<organism evidence="4 5">
    <name type="scientific">Orenia metallireducens</name>
    <dbReference type="NCBI Taxonomy" id="1413210"/>
    <lineage>
        <taxon>Bacteria</taxon>
        <taxon>Bacillati</taxon>
        <taxon>Bacillota</taxon>
        <taxon>Clostridia</taxon>
        <taxon>Halanaerobiales</taxon>
        <taxon>Halobacteroidaceae</taxon>
        <taxon>Orenia</taxon>
    </lineage>
</organism>
<dbReference type="InterPro" id="IPR001647">
    <property type="entry name" value="HTH_TetR"/>
</dbReference>